<reference evidence="5" key="3">
    <citation type="submission" date="2014-01" db="EMBL/GenBank/DDBJ databases">
        <title>Evolution of pathogenesis and genome organization in the Tremellales.</title>
        <authorList>
            <person name="Cuomo C."/>
            <person name="Litvintseva A."/>
            <person name="Heitman J."/>
            <person name="Chen Y."/>
            <person name="Sun S."/>
            <person name="Springer D."/>
            <person name="Dromer F."/>
            <person name="Young S."/>
            <person name="Zeng Q."/>
            <person name="Chapman S."/>
            <person name="Gujja S."/>
            <person name="Saif S."/>
            <person name="Birren B."/>
        </authorList>
    </citation>
    <scope>NUCLEOTIDE SEQUENCE</scope>
    <source>
        <strain evidence="5">CBS 10118</strain>
    </source>
</reference>
<dbReference type="RefSeq" id="XP_019042755.1">
    <property type="nucleotide sequence ID" value="XM_019195042.1"/>
</dbReference>
<keyword evidence="7" id="KW-1185">Reference proteome</keyword>
<dbReference type="Pfam" id="PF05368">
    <property type="entry name" value="NmrA"/>
    <property type="match status" value="1"/>
</dbReference>
<dbReference type="InterPro" id="IPR008030">
    <property type="entry name" value="NmrA-like"/>
</dbReference>
<feature type="signal peptide" evidence="3">
    <location>
        <begin position="1"/>
        <end position="17"/>
    </location>
</feature>
<name>A0A1B9FSE3_9TREE</name>
<dbReference type="Gene3D" id="3.40.50.720">
    <property type="entry name" value="NAD(P)-binding Rossmann-like Domain"/>
    <property type="match status" value="1"/>
</dbReference>
<reference evidence="6" key="4">
    <citation type="submission" date="2024-02" db="EMBL/GenBank/DDBJ databases">
        <title>Comparative genomics of Cryptococcus and Kwoniella reveals pathogenesis evolution and contrasting modes of karyotype evolution via chromosome fusion or intercentromeric recombination.</title>
        <authorList>
            <person name="Coelho M.A."/>
            <person name="David-Palma M."/>
            <person name="Shea T."/>
            <person name="Bowers K."/>
            <person name="McGinley-Smith S."/>
            <person name="Mohammad A.W."/>
            <person name="Gnirke A."/>
            <person name="Yurkov A.M."/>
            <person name="Nowrousian M."/>
            <person name="Sun S."/>
            <person name="Cuomo C.A."/>
            <person name="Heitman J."/>
        </authorList>
    </citation>
    <scope>NUCLEOTIDE SEQUENCE</scope>
    <source>
        <strain evidence="6">CBS 10118</strain>
    </source>
</reference>
<dbReference type="AlphaFoldDB" id="A0A1B9FSE3"/>
<evidence type="ECO:0000313" key="7">
    <source>
        <dbReference type="Proteomes" id="UP000092730"/>
    </source>
</evidence>
<dbReference type="PANTHER" id="PTHR47706">
    <property type="entry name" value="NMRA-LIKE FAMILY PROTEIN"/>
    <property type="match status" value="1"/>
</dbReference>
<gene>
    <name evidence="5" type="ORF">I302_08462</name>
    <name evidence="6" type="ORF">I302_105174</name>
</gene>
<keyword evidence="2" id="KW-0560">Oxidoreductase</keyword>
<keyword evidence="1" id="KW-0521">NADP</keyword>
<feature type="chain" id="PRO_5042334610" description="NmrA-like domain-containing protein" evidence="3">
    <location>
        <begin position="18"/>
        <end position="295"/>
    </location>
</feature>
<evidence type="ECO:0000313" key="6">
    <source>
        <dbReference type="EMBL" id="WVW83156.1"/>
    </source>
</evidence>
<reference evidence="6" key="2">
    <citation type="submission" date="2013-07" db="EMBL/GenBank/DDBJ databases">
        <authorList>
            <consortium name="The Broad Institute Genome Sequencing Platform"/>
            <person name="Cuomo C."/>
            <person name="Litvintseva A."/>
            <person name="Chen Y."/>
            <person name="Heitman J."/>
            <person name="Sun S."/>
            <person name="Springer D."/>
            <person name="Dromer F."/>
            <person name="Young S.K."/>
            <person name="Zeng Q."/>
            <person name="Gargeya S."/>
            <person name="Fitzgerald M."/>
            <person name="Abouelleil A."/>
            <person name="Alvarado L."/>
            <person name="Berlin A.M."/>
            <person name="Chapman S.B."/>
            <person name="Dewar J."/>
            <person name="Goldberg J."/>
            <person name="Griggs A."/>
            <person name="Gujja S."/>
            <person name="Hansen M."/>
            <person name="Howarth C."/>
            <person name="Imamovic A."/>
            <person name="Larimer J."/>
            <person name="McCowan C."/>
            <person name="Murphy C."/>
            <person name="Pearson M."/>
            <person name="Priest M."/>
            <person name="Roberts A."/>
            <person name="Saif S."/>
            <person name="Shea T."/>
            <person name="Sykes S."/>
            <person name="Wortman J."/>
            <person name="Nusbaum C."/>
            <person name="Birren B."/>
        </authorList>
    </citation>
    <scope>NUCLEOTIDE SEQUENCE</scope>
    <source>
        <strain evidence="6">CBS 10118</strain>
    </source>
</reference>
<keyword evidence="3" id="KW-0732">Signal</keyword>
<dbReference type="OrthoDB" id="5283654at2759"/>
<organism evidence="5">
    <name type="scientific">Kwoniella bestiolae CBS 10118</name>
    <dbReference type="NCBI Taxonomy" id="1296100"/>
    <lineage>
        <taxon>Eukaryota</taxon>
        <taxon>Fungi</taxon>
        <taxon>Dikarya</taxon>
        <taxon>Basidiomycota</taxon>
        <taxon>Agaricomycotina</taxon>
        <taxon>Tremellomycetes</taxon>
        <taxon>Tremellales</taxon>
        <taxon>Cryptococcaceae</taxon>
        <taxon>Kwoniella</taxon>
    </lineage>
</organism>
<proteinExistence type="predicted"/>
<dbReference type="GeneID" id="30212861"/>
<dbReference type="KEGG" id="kbi:30212861"/>
<evidence type="ECO:0000313" key="5">
    <source>
        <dbReference type="EMBL" id="OCF21685.1"/>
    </source>
</evidence>
<evidence type="ECO:0000256" key="2">
    <source>
        <dbReference type="ARBA" id="ARBA00023002"/>
    </source>
</evidence>
<dbReference type="EMBL" id="KI894026">
    <property type="protein sequence ID" value="OCF21685.1"/>
    <property type="molecule type" value="Genomic_DNA"/>
</dbReference>
<dbReference type="EMBL" id="CP144543">
    <property type="protein sequence ID" value="WVW83156.1"/>
    <property type="molecule type" value="Genomic_DNA"/>
</dbReference>
<evidence type="ECO:0000259" key="4">
    <source>
        <dbReference type="Pfam" id="PF05368"/>
    </source>
</evidence>
<dbReference type="InterPro" id="IPR051609">
    <property type="entry name" value="NmrA/Isoflavone_reductase-like"/>
</dbReference>
<evidence type="ECO:0000256" key="1">
    <source>
        <dbReference type="ARBA" id="ARBA00022857"/>
    </source>
</evidence>
<dbReference type="InterPro" id="IPR036291">
    <property type="entry name" value="NAD(P)-bd_dom_sf"/>
</dbReference>
<feature type="domain" description="NmrA-like" evidence="4">
    <location>
        <begin position="8"/>
        <end position="246"/>
    </location>
</feature>
<sequence>MSPVLVGLLGFTGTVGSALLPPLIEAHKSNKIDLVILHRESSNTSQIPSDLGITFRAVQLDDKGEKKNREAVKDLEVVISALGATAIDSQKYLIEALAGSSKLKTFIPSDFGFTFTEEELSYPALKPLQLKKEIADIAGKMNVPITNVRVGLFDYYFYAYKFAGTDVKENTVEVYHDALKNPLRITSLAYLGHAITQLSLRPSAIAGKTIALYDLQPTGQEIIDVLTKIHGKPTKVTDYTDEQYEKDMGDLVSAISASVKLKWGDNSWAKEEKVEVDGWKNKSFEELTRAFLKGN</sequence>
<dbReference type="PANTHER" id="PTHR47706:SF9">
    <property type="entry name" value="NMRA-LIKE DOMAIN-CONTAINING PROTEIN-RELATED"/>
    <property type="match status" value="1"/>
</dbReference>
<evidence type="ECO:0000256" key="3">
    <source>
        <dbReference type="SAM" id="SignalP"/>
    </source>
</evidence>
<reference evidence="5" key="1">
    <citation type="submission" date="2013-07" db="EMBL/GenBank/DDBJ databases">
        <title>The Genome Sequence of Cryptococcus bestiolae CBS10118.</title>
        <authorList>
            <consortium name="The Broad Institute Genome Sequencing Platform"/>
            <person name="Cuomo C."/>
            <person name="Litvintseva A."/>
            <person name="Chen Y."/>
            <person name="Heitman J."/>
            <person name="Sun S."/>
            <person name="Springer D."/>
            <person name="Dromer F."/>
            <person name="Young S.K."/>
            <person name="Zeng Q."/>
            <person name="Gargeya S."/>
            <person name="Fitzgerald M."/>
            <person name="Abouelleil A."/>
            <person name="Alvarado L."/>
            <person name="Berlin A.M."/>
            <person name="Chapman S.B."/>
            <person name="Dewar J."/>
            <person name="Goldberg J."/>
            <person name="Griggs A."/>
            <person name="Gujja S."/>
            <person name="Hansen M."/>
            <person name="Howarth C."/>
            <person name="Imamovic A."/>
            <person name="Larimer J."/>
            <person name="McCowan C."/>
            <person name="Murphy C."/>
            <person name="Pearson M."/>
            <person name="Priest M."/>
            <person name="Roberts A."/>
            <person name="Saif S."/>
            <person name="Shea T."/>
            <person name="Sykes S."/>
            <person name="Wortman J."/>
            <person name="Nusbaum C."/>
            <person name="Birren B."/>
        </authorList>
    </citation>
    <scope>NUCLEOTIDE SEQUENCE [LARGE SCALE GENOMIC DNA]</scope>
    <source>
        <strain evidence="5">CBS 10118</strain>
    </source>
</reference>
<protein>
    <recommendedName>
        <fullName evidence="4">NmrA-like domain-containing protein</fullName>
    </recommendedName>
</protein>
<dbReference type="Gene3D" id="3.90.25.10">
    <property type="entry name" value="UDP-galactose 4-epimerase, domain 1"/>
    <property type="match status" value="1"/>
</dbReference>
<dbReference type="STRING" id="1296100.A0A1B9FSE3"/>
<dbReference type="SUPFAM" id="SSF51735">
    <property type="entry name" value="NAD(P)-binding Rossmann-fold domains"/>
    <property type="match status" value="1"/>
</dbReference>
<dbReference type="GO" id="GO:0016491">
    <property type="term" value="F:oxidoreductase activity"/>
    <property type="evidence" value="ECO:0007669"/>
    <property type="project" value="UniProtKB-KW"/>
</dbReference>
<dbReference type="VEuPathDB" id="FungiDB:I302_08462"/>
<accession>A0A1B9FSE3</accession>
<dbReference type="Proteomes" id="UP000092730">
    <property type="component" value="Chromosome 3"/>
</dbReference>